<dbReference type="EMBL" id="WUMU01000050">
    <property type="protein sequence ID" value="MXN21161.1"/>
    <property type="molecule type" value="Genomic_DNA"/>
</dbReference>
<evidence type="ECO:0000313" key="1">
    <source>
        <dbReference type="EMBL" id="MXN21161.1"/>
    </source>
</evidence>
<dbReference type="RefSeq" id="WP_160897272.1">
    <property type="nucleotide sequence ID" value="NZ_WUMU01000050.1"/>
</dbReference>
<protein>
    <recommendedName>
        <fullName evidence="3">Helix-turn-helix domain-containing protein</fullName>
    </recommendedName>
</protein>
<gene>
    <name evidence="1" type="ORF">GR170_25365</name>
</gene>
<evidence type="ECO:0008006" key="3">
    <source>
        <dbReference type="Google" id="ProtNLM"/>
    </source>
</evidence>
<accession>A0A6L7GAS4</accession>
<keyword evidence="2" id="KW-1185">Reference proteome</keyword>
<organism evidence="1 2">
    <name type="scientific">Pseudooceanicola albus</name>
    <dbReference type="NCBI Taxonomy" id="2692189"/>
    <lineage>
        <taxon>Bacteria</taxon>
        <taxon>Pseudomonadati</taxon>
        <taxon>Pseudomonadota</taxon>
        <taxon>Alphaproteobacteria</taxon>
        <taxon>Rhodobacterales</taxon>
        <taxon>Paracoccaceae</taxon>
        <taxon>Pseudooceanicola</taxon>
    </lineage>
</organism>
<proteinExistence type="predicted"/>
<evidence type="ECO:0000313" key="2">
    <source>
        <dbReference type="Proteomes" id="UP000477911"/>
    </source>
</evidence>
<sequence length="201" mass="22428">MQVTAAELAERMEVSRPRVTQWVQSGVLDGCFTGEGRGRRFDLGRAMAALGRNLDPAQMLGNGARTRRVLRAGESTPADLPKPERGLPAKEPDRYELARILNAEEDLRRKRRDNEREEGRWILAEAAERSASALVAREIGQFEAALRDGARKIADTENLDYRSVRAVLLGVWRDHRAARARALARAAELAELSDAEREEDG</sequence>
<comment type="caution">
    <text evidence="1">The sequence shown here is derived from an EMBL/GenBank/DDBJ whole genome shotgun (WGS) entry which is preliminary data.</text>
</comment>
<reference evidence="1 2" key="1">
    <citation type="submission" date="2019-12" db="EMBL/GenBank/DDBJ databases">
        <authorList>
            <person name="Li M."/>
        </authorList>
    </citation>
    <scope>NUCLEOTIDE SEQUENCE [LARGE SCALE GENOMIC DNA]</scope>
    <source>
        <strain evidence="1 2">GBMRC 2024</strain>
    </source>
</reference>
<dbReference type="Proteomes" id="UP000477911">
    <property type="component" value="Unassembled WGS sequence"/>
</dbReference>
<name>A0A6L7GAS4_9RHOB</name>
<dbReference type="AlphaFoldDB" id="A0A6L7GAS4"/>